<dbReference type="InterPro" id="IPR029044">
    <property type="entry name" value="Nucleotide-diphossugar_trans"/>
</dbReference>
<protein>
    <submittedName>
        <fullName evidence="4">Nucleotidyltransferase</fullName>
    </submittedName>
</protein>
<dbReference type="Pfam" id="PF12804">
    <property type="entry name" value="NTP_transf_3"/>
    <property type="match status" value="1"/>
</dbReference>
<dbReference type="RefSeq" id="WP_095917909.1">
    <property type="nucleotide sequence ID" value="NZ_BOQJ01000021.1"/>
</dbReference>
<evidence type="ECO:0000313" key="5">
    <source>
        <dbReference type="Proteomes" id="UP000243136"/>
    </source>
</evidence>
<gene>
    <name evidence="4" type="ORF">CGC56_03130</name>
</gene>
<dbReference type="PANTHER" id="PTHR43584">
    <property type="entry name" value="NUCLEOTIDYL TRANSFERASE"/>
    <property type="match status" value="1"/>
</dbReference>
<dbReference type="EMBL" id="CP022388">
    <property type="protein sequence ID" value="ATA92742.1"/>
    <property type="molecule type" value="Genomic_DNA"/>
</dbReference>
<keyword evidence="1 4" id="KW-0808">Transferase</keyword>
<dbReference type="SUPFAM" id="SSF53448">
    <property type="entry name" value="Nucleotide-diphospho-sugar transferases"/>
    <property type="match status" value="1"/>
</dbReference>
<proteinExistence type="predicted"/>
<evidence type="ECO:0000313" key="4">
    <source>
        <dbReference type="EMBL" id="ATA92742.1"/>
    </source>
</evidence>
<organism evidence="4 5">
    <name type="scientific">Capnocytophaga canimorsus</name>
    <dbReference type="NCBI Taxonomy" id="28188"/>
    <lineage>
        <taxon>Bacteria</taxon>
        <taxon>Pseudomonadati</taxon>
        <taxon>Bacteroidota</taxon>
        <taxon>Flavobacteriia</taxon>
        <taxon>Flavobacteriales</taxon>
        <taxon>Flavobacteriaceae</taxon>
        <taxon>Capnocytophaga</taxon>
    </lineage>
</organism>
<dbReference type="PANTHER" id="PTHR43584:SF8">
    <property type="entry name" value="N-ACETYLMURAMATE ALPHA-1-PHOSPHATE URIDYLYLTRANSFERASE"/>
    <property type="match status" value="1"/>
</dbReference>
<name>A0A250G5S2_9FLAO</name>
<dbReference type="InterPro" id="IPR025877">
    <property type="entry name" value="MobA-like_NTP_Trfase"/>
</dbReference>
<keyword evidence="2" id="KW-0548">Nucleotidyltransferase</keyword>
<reference evidence="5" key="1">
    <citation type="submission" date="2017-06" db="EMBL/GenBank/DDBJ databases">
        <title>Capnocytophaga spp. assemblies.</title>
        <authorList>
            <person name="Gulvik C.A."/>
        </authorList>
    </citation>
    <scope>NUCLEOTIDE SEQUENCE [LARGE SCALE GENOMIC DNA]</scope>
    <source>
        <strain evidence="5">H5594</strain>
    </source>
</reference>
<dbReference type="InterPro" id="IPR050065">
    <property type="entry name" value="GlmU-like"/>
</dbReference>
<sequence>MKITLAVLAAGLGTRFGSDKQLEGVYNGNTLFDYSIYDALEAGFDDVVLIIRSEIDELVRKHFESRFKGLPVSFVYQDKMAPKGIERQKPWGTGHAMLCLKEKVKNPFLIINADDYYGKDAFEHMAKALKSGKGKTFFAAGYKLCNTLSENGTVARGICTVDANNHLKSIVEAVKLRKIDQNTVLDEETNVKYDINSFVSMNFWGFTEAVFEVSEKLFAQFVQENKNNPKSEFFIPLIVQHFIEKEGYVLEVLPNNDAWFGMTYRQDLEMVQNEITSLVKAGKYPETL</sequence>
<dbReference type="Gene3D" id="3.90.550.10">
    <property type="entry name" value="Spore Coat Polysaccharide Biosynthesis Protein SpsA, Chain A"/>
    <property type="match status" value="1"/>
</dbReference>
<feature type="domain" description="MobA-like NTP transferase" evidence="3">
    <location>
        <begin position="6"/>
        <end position="80"/>
    </location>
</feature>
<dbReference type="AlphaFoldDB" id="A0A250G5S2"/>
<evidence type="ECO:0000256" key="2">
    <source>
        <dbReference type="ARBA" id="ARBA00022695"/>
    </source>
</evidence>
<accession>A0A250G5S2</accession>
<dbReference type="GO" id="GO:0016779">
    <property type="term" value="F:nucleotidyltransferase activity"/>
    <property type="evidence" value="ECO:0007669"/>
    <property type="project" value="UniProtKB-KW"/>
</dbReference>
<evidence type="ECO:0000256" key="1">
    <source>
        <dbReference type="ARBA" id="ARBA00022679"/>
    </source>
</evidence>
<evidence type="ECO:0000259" key="3">
    <source>
        <dbReference type="Pfam" id="PF12804"/>
    </source>
</evidence>
<dbReference type="Proteomes" id="UP000243136">
    <property type="component" value="Chromosome"/>
</dbReference>